<name>A0A345DAQ7_9BURK</name>
<keyword evidence="2" id="KW-1185">Reference proteome</keyword>
<dbReference type="PROSITE" id="PS51257">
    <property type="entry name" value="PROKAR_LIPOPROTEIN"/>
    <property type="match status" value="1"/>
</dbReference>
<dbReference type="AlphaFoldDB" id="A0A345DAQ7"/>
<reference evidence="2" key="1">
    <citation type="submission" date="2018-07" db="EMBL/GenBank/DDBJ databases">
        <authorList>
            <person name="Kim H."/>
        </authorList>
    </citation>
    <scope>NUCLEOTIDE SEQUENCE [LARGE SCALE GENOMIC DNA]</scope>
    <source>
        <strain evidence="2">F02</strain>
    </source>
</reference>
<evidence type="ECO:0000313" key="2">
    <source>
        <dbReference type="Proteomes" id="UP000252182"/>
    </source>
</evidence>
<organism evidence="1 2">
    <name type="scientific">Ephemeroptericola cinctiostellae</name>
    <dbReference type="NCBI Taxonomy" id="2268024"/>
    <lineage>
        <taxon>Bacteria</taxon>
        <taxon>Pseudomonadati</taxon>
        <taxon>Pseudomonadota</taxon>
        <taxon>Betaproteobacteria</taxon>
        <taxon>Burkholderiales</taxon>
        <taxon>Burkholderiaceae</taxon>
        <taxon>Ephemeroptericola</taxon>
    </lineage>
</organism>
<dbReference type="EMBL" id="CP031124">
    <property type="protein sequence ID" value="AXF85445.1"/>
    <property type="molecule type" value="Genomic_DNA"/>
</dbReference>
<evidence type="ECO:0000313" key="1">
    <source>
        <dbReference type="EMBL" id="AXF85445.1"/>
    </source>
</evidence>
<gene>
    <name evidence="1" type="ORF">DTO96_101176</name>
</gene>
<sequence length="139" mass="15856">MTTLRFFRLHVLICSLPFLVGCNEIEPIEIESGTIHFYRKMDGAFNDQKNSIALSTKQVQFLEDWLNANKKGWSSYTPMGTFIPNWCIAFSALNAEFVSLCFIEKRLVLFGEGKQVEHSFSESDSGVFFENIINTMPSP</sequence>
<accession>A0A345DAQ7</accession>
<dbReference type="KEGG" id="hyf:DTO96_101176"/>
<evidence type="ECO:0008006" key="3">
    <source>
        <dbReference type="Google" id="ProtNLM"/>
    </source>
</evidence>
<dbReference type="RefSeq" id="WP_114562641.1">
    <property type="nucleotide sequence ID" value="NZ_CP031124.1"/>
</dbReference>
<dbReference type="Proteomes" id="UP000252182">
    <property type="component" value="Chromosome"/>
</dbReference>
<protein>
    <recommendedName>
        <fullName evidence="3">Lipoprotein</fullName>
    </recommendedName>
</protein>
<proteinExistence type="predicted"/>